<dbReference type="PANTHER" id="PTHR38446:SF1">
    <property type="entry name" value="BLL0914 PROTEIN"/>
    <property type="match status" value="1"/>
</dbReference>
<dbReference type="RefSeq" id="WP_115753318.1">
    <property type="nucleotide sequence ID" value="NZ_LARY01000002.1"/>
</dbReference>
<dbReference type="EMBL" id="LARY01000002">
    <property type="protein sequence ID" value="RDX01066.1"/>
    <property type="molecule type" value="Genomic_DNA"/>
</dbReference>
<evidence type="ECO:0000313" key="2">
    <source>
        <dbReference type="EMBL" id="RDX01066.1"/>
    </source>
</evidence>
<evidence type="ECO:0000256" key="1">
    <source>
        <dbReference type="SAM" id="Phobius"/>
    </source>
</evidence>
<dbReference type="PANTHER" id="PTHR38446">
    <property type="entry name" value="BLL0914 PROTEIN"/>
    <property type="match status" value="1"/>
</dbReference>
<protein>
    <submittedName>
        <fullName evidence="2">Membrane protein</fullName>
    </submittedName>
</protein>
<dbReference type="Proteomes" id="UP000257055">
    <property type="component" value="Unassembled WGS sequence"/>
</dbReference>
<dbReference type="InterPro" id="IPR009732">
    <property type="entry name" value="DUF1304"/>
</dbReference>
<accession>A0A3D8TTC3</accession>
<reference evidence="3" key="1">
    <citation type="submission" date="2015-04" db="EMBL/GenBank/DDBJ databases">
        <authorList>
            <person name="Schardt J."/>
            <person name="Mueller-Herbst S."/>
            <person name="Scherer S."/>
            <person name="Huptas C."/>
        </authorList>
    </citation>
    <scope>NUCLEOTIDE SEQUENCE [LARGE SCALE GENOMIC DNA]</scope>
    <source>
        <strain evidence="3">Kiel-L1</strain>
    </source>
</reference>
<gene>
    <name evidence="2" type="ORF">UR08_08935</name>
</gene>
<evidence type="ECO:0000313" key="3">
    <source>
        <dbReference type="Proteomes" id="UP000257055"/>
    </source>
</evidence>
<keyword evidence="3" id="KW-1185">Reference proteome</keyword>
<organism evidence="2 3">
    <name type="scientific">Listeria kieliensis</name>
    <dbReference type="NCBI Taxonomy" id="1621700"/>
    <lineage>
        <taxon>Bacteria</taxon>
        <taxon>Bacillati</taxon>
        <taxon>Bacillota</taxon>
        <taxon>Bacilli</taxon>
        <taxon>Bacillales</taxon>
        <taxon>Listeriaceae</taxon>
        <taxon>Listeria</taxon>
    </lineage>
</organism>
<sequence length="121" mass="13196">MSLISSILCVIVALEHFYIFYLETVVPASTKTAKTFQLPLSFTKDKMVQTLFKNQGVYNGLFGIGLLYATFVSENGFEMATLFICFVIIAALYGSITSSASILVKQGGPAILALLSLIIFH</sequence>
<keyword evidence="1" id="KW-0472">Membrane</keyword>
<keyword evidence="1" id="KW-1133">Transmembrane helix</keyword>
<dbReference type="AlphaFoldDB" id="A0A3D8TTC3"/>
<name>A0A3D8TTC3_9LIST</name>
<keyword evidence="1" id="KW-0812">Transmembrane</keyword>
<feature type="transmembrane region" description="Helical" evidence="1">
    <location>
        <begin position="79"/>
        <end position="96"/>
    </location>
</feature>
<dbReference type="Pfam" id="PF06993">
    <property type="entry name" value="DUF1304"/>
    <property type="match status" value="1"/>
</dbReference>
<comment type="caution">
    <text evidence="2">The sequence shown here is derived from an EMBL/GenBank/DDBJ whole genome shotgun (WGS) entry which is preliminary data.</text>
</comment>
<proteinExistence type="predicted"/>
<feature type="transmembrane region" description="Helical" evidence="1">
    <location>
        <begin position="56"/>
        <end position="72"/>
    </location>
</feature>